<dbReference type="Proteomes" id="UP001431010">
    <property type="component" value="Chromosome"/>
</dbReference>
<feature type="transmembrane region" description="Helical" evidence="1">
    <location>
        <begin position="103"/>
        <end position="121"/>
    </location>
</feature>
<accession>A0ABY3R5I0</accession>
<feature type="transmembrane region" description="Helical" evidence="1">
    <location>
        <begin position="261"/>
        <end position="286"/>
    </location>
</feature>
<proteinExistence type="predicted"/>
<reference evidence="2" key="1">
    <citation type="journal article" date="2024" name="Antonie Van Leeuwenhoek">
        <title>Bradyrhizobium ontarionense sp. nov., a novel bacterial symbiont isolated from Aeschynomene indica (Indian jointvetch), harbours photosynthesis, nitrogen fixation and nitrous oxide (N2O) reductase genes.</title>
        <authorList>
            <person name="Bromfield E.S.P."/>
            <person name="Cloutier S."/>
        </authorList>
    </citation>
    <scope>NUCLEOTIDE SEQUENCE</scope>
    <source>
        <strain evidence="2">A19</strain>
    </source>
</reference>
<keyword evidence="1" id="KW-1133">Transmembrane helix</keyword>
<gene>
    <name evidence="2" type="ORF">LQG66_23005</name>
</gene>
<evidence type="ECO:0008006" key="4">
    <source>
        <dbReference type="Google" id="ProtNLM"/>
    </source>
</evidence>
<organism evidence="2 3">
    <name type="scientific">Bradyrhizobium ontarionense</name>
    <dbReference type="NCBI Taxonomy" id="2898149"/>
    <lineage>
        <taxon>Bacteria</taxon>
        <taxon>Pseudomonadati</taxon>
        <taxon>Pseudomonadota</taxon>
        <taxon>Alphaproteobacteria</taxon>
        <taxon>Hyphomicrobiales</taxon>
        <taxon>Nitrobacteraceae</taxon>
        <taxon>Bradyrhizobium</taxon>
    </lineage>
</organism>
<name>A0ABY3R5I0_9BRAD</name>
<dbReference type="RefSeq" id="WP_231317951.1">
    <property type="nucleotide sequence ID" value="NZ_CP088156.1"/>
</dbReference>
<keyword evidence="1" id="KW-0812">Transmembrane</keyword>
<dbReference type="EMBL" id="CP088156">
    <property type="protein sequence ID" value="UFZ02160.1"/>
    <property type="molecule type" value="Genomic_DNA"/>
</dbReference>
<feature type="transmembrane region" description="Helical" evidence="1">
    <location>
        <begin position="222"/>
        <end position="241"/>
    </location>
</feature>
<keyword evidence="1" id="KW-0472">Membrane</keyword>
<feature type="transmembrane region" description="Helical" evidence="1">
    <location>
        <begin position="348"/>
        <end position="367"/>
    </location>
</feature>
<evidence type="ECO:0000313" key="3">
    <source>
        <dbReference type="Proteomes" id="UP001431010"/>
    </source>
</evidence>
<protein>
    <recommendedName>
        <fullName evidence="4">Glycosyltransferase RgtA/B/C/D-like domain-containing protein</fullName>
    </recommendedName>
</protein>
<evidence type="ECO:0000313" key="2">
    <source>
        <dbReference type="EMBL" id="UFZ02160.1"/>
    </source>
</evidence>
<feature type="transmembrane region" description="Helical" evidence="1">
    <location>
        <begin position="177"/>
        <end position="210"/>
    </location>
</feature>
<feature type="transmembrane region" description="Helical" evidence="1">
    <location>
        <begin position="127"/>
        <end position="147"/>
    </location>
</feature>
<feature type="transmembrane region" description="Helical" evidence="1">
    <location>
        <begin position="318"/>
        <end position="336"/>
    </location>
</feature>
<feature type="transmembrane region" description="Helical" evidence="1">
    <location>
        <begin position="21"/>
        <end position="43"/>
    </location>
</feature>
<feature type="transmembrane region" description="Helical" evidence="1">
    <location>
        <begin position="293"/>
        <end position="312"/>
    </location>
</feature>
<sequence>MSSPIDAVVHQTPAPTGHARLAWAPWLLIGAVFVVAILMRQVVPLNTDVSWLLVVGERMLDGQRLYRDIIEINPPMAAFAYLPGVALGRALHVDPRHVIDAQLLALAAASLFATWRIILLSPRSTEVSWGPFAIWAAAVVTILPMHVFGQREHIATLTFLPALAVYALRGNREAVPAWAVIIAGVGVGVTLAFKPFFACPAALCILASVIRSRTWHLAFAPENIIAGGVVAVVSLGTYLLYPEYFTVTYPLVRDTYLSWSMSLPVIFLNAATLLLVIALASVALTWRSGRRDGLLLVTVVASIGFAISFFLQRRGWPYHSYPMVAVAMLAMGYAAMTGGGSSAPLRGSRASTVLLLTAAFALGLQWFNTRIQVGPLREALAGLKPHPRLLVLSSEAAIGHPLVRDIGGVWVSRQENLWIRAFVRLTRERTSVDAPTNARLNEHLALERSWLIEDFRKLPPDVVLVDNLRDGWGDWARADAELLQLLRPYRPVGSVEGVDILERTE</sequence>
<keyword evidence="3" id="KW-1185">Reference proteome</keyword>
<evidence type="ECO:0000256" key="1">
    <source>
        <dbReference type="SAM" id="Phobius"/>
    </source>
</evidence>